<evidence type="ECO:0008006" key="4">
    <source>
        <dbReference type="Google" id="ProtNLM"/>
    </source>
</evidence>
<accession>W9R6A8</accession>
<protein>
    <recommendedName>
        <fullName evidence="4">FRIGIDA-like protein</fullName>
    </recommendedName>
</protein>
<keyword evidence="3" id="KW-1185">Reference proteome</keyword>
<evidence type="ECO:0000256" key="1">
    <source>
        <dbReference type="SAM" id="Coils"/>
    </source>
</evidence>
<dbReference type="AlphaFoldDB" id="W9R6A8"/>
<evidence type="ECO:0000313" key="2">
    <source>
        <dbReference type="EMBL" id="EXB58313.1"/>
    </source>
</evidence>
<proteinExistence type="predicted"/>
<gene>
    <name evidence="2" type="ORF">L484_015647</name>
</gene>
<dbReference type="Proteomes" id="UP000030645">
    <property type="component" value="Unassembled WGS sequence"/>
</dbReference>
<reference evidence="3" key="1">
    <citation type="submission" date="2013-01" db="EMBL/GenBank/DDBJ databases">
        <title>Draft Genome Sequence of a Mulberry Tree, Morus notabilis C.K. Schneid.</title>
        <authorList>
            <person name="He N."/>
            <person name="Zhao S."/>
        </authorList>
    </citation>
    <scope>NUCLEOTIDE SEQUENCE</scope>
</reference>
<name>W9R6A8_9ROSA</name>
<feature type="coiled-coil region" evidence="1">
    <location>
        <begin position="70"/>
        <end position="104"/>
    </location>
</feature>
<sequence>METNDLQSMEREILTMISALKSLNLTTRNKINELICSGTGSSEIDAIRAILTEAEELRKAQDDFDGLKTFPKTEEESEDLKSKIEEITKEARDLDKRVNEYEEKFLKYNVPRLHESESWKEYAESLKEFMKIWKEEAKKGREKGRKSLIELLQLIDQSKNQEAFKAMRHVAYYFGVHISDLLVLTFLLMSYPETTEEIISAYGMNRKLIERDILYPIIREVLRLEVAFCCPDLPMMLTDEVFLSMGCHLVKVFDKNLKRICLNLDKLTTQLSLHLRIEDRETLNADKKFLEAVVRLTWKELGLPLRADSN</sequence>
<organism evidence="2 3">
    <name type="scientific">Morus notabilis</name>
    <dbReference type="NCBI Taxonomy" id="981085"/>
    <lineage>
        <taxon>Eukaryota</taxon>
        <taxon>Viridiplantae</taxon>
        <taxon>Streptophyta</taxon>
        <taxon>Embryophyta</taxon>
        <taxon>Tracheophyta</taxon>
        <taxon>Spermatophyta</taxon>
        <taxon>Magnoliopsida</taxon>
        <taxon>eudicotyledons</taxon>
        <taxon>Gunneridae</taxon>
        <taxon>Pentapetalae</taxon>
        <taxon>rosids</taxon>
        <taxon>fabids</taxon>
        <taxon>Rosales</taxon>
        <taxon>Moraceae</taxon>
        <taxon>Moreae</taxon>
        <taxon>Morus</taxon>
    </lineage>
</organism>
<keyword evidence="1" id="KW-0175">Coiled coil</keyword>
<dbReference type="EMBL" id="KE344357">
    <property type="protein sequence ID" value="EXB58313.1"/>
    <property type="molecule type" value="Genomic_DNA"/>
</dbReference>
<evidence type="ECO:0000313" key="3">
    <source>
        <dbReference type="Proteomes" id="UP000030645"/>
    </source>
</evidence>